<name>A0A0F9N061_9ZZZZ</name>
<protein>
    <submittedName>
        <fullName evidence="1">Uncharacterized protein</fullName>
    </submittedName>
</protein>
<sequence>MKKILCSLAVFAAFSAFASPYLGYESPKAYVDSLGIPKKNEMQYRDNKGTSGTFTWYDSNGRTDQYLDSLNIPKKREMYYKDNKGNSSQFSWFE</sequence>
<evidence type="ECO:0000313" key="1">
    <source>
        <dbReference type="EMBL" id="KKN11304.1"/>
    </source>
</evidence>
<accession>A0A0F9N061</accession>
<dbReference type="EMBL" id="LAZR01004149">
    <property type="protein sequence ID" value="KKN11304.1"/>
    <property type="molecule type" value="Genomic_DNA"/>
</dbReference>
<organism evidence="1">
    <name type="scientific">marine sediment metagenome</name>
    <dbReference type="NCBI Taxonomy" id="412755"/>
    <lineage>
        <taxon>unclassified sequences</taxon>
        <taxon>metagenomes</taxon>
        <taxon>ecological metagenomes</taxon>
    </lineage>
</organism>
<dbReference type="AlphaFoldDB" id="A0A0F9N061"/>
<proteinExistence type="predicted"/>
<comment type="caution">
    <text evidence="1">The sequence shown here is derived from an EMBL/GenBank/DDBJ whole genome shotgun (WGS) entry which is preliminary data.</text>
</comment>
<reference evidence="1" key="1">
    <citation type="journal article" date="2015" name="Nature">
        <title>Complex archaea that bridge the gap between prokaryotes and eukaryotes.</title>
        <authorList>
            <person name="Spang A."/>
            <person name="Saw J.H."/>
            <person name="Jorgensen S.L."/>
            <person name="Zaremba-Niedzwiedzka K."/>
            <person name="Martijn J."/>
            <person name="Lind A.E."/>
            <person name="van Eijk R."/>
            <person name="Schleper C."/>
            <person name="Guy L."/>
            <person name="Ettema T.J."/>
        </authorList>
    </citation>
    <scope>NUCLEOTIDE SEQUENCE</scope>
</reference>
<gene>
    <name evidence="1" type="ORF">LCGC14_1027850</name>
</gene>